<dbReference type="EMBL" id="CAIZ01000008">
    <property type="protein sequence ID" value="CCH68526.1"/>
    <property type="molecule type" value="Genomic_DNA"/>
</dbReference>
<dbReference type="RefSeq" id="WP_010851430.1">
    <property type="nucleotide sequence ID" value="NZ_HF570956.1"/>
</dbReference>
<dbReference type="PANTHER" id="PTHR12215:SF10">
    <property type="entry name" value="L-AMINOADIPATE-SEMIALDEHYDE DEHYDROGENASE-PHOSPHOPANTETHEINYL TRANSFERASE"/>
    <property type="match status" value="1"/>
</dbReference>
<sequence>MDLAFTCLVVTGEVASMARDGERLLDGRERARLTVLGRDEDRARFIAGAALLRRVVSTLTGLPPEDVPMDRTCPDCTTWHGRPVVPGSGLHVSISHAGDLVQVAVTRSAPVGVDIENRATEVTDAMRTLFAATAPHIRSAEEFLTTWARVEAVLKATGEGLRVPLDQVRVSGPDEAPRLVSYRGEALGCRLYDQCPRRAHVGSVAILTDEPVQLLELTAREFFDTSY</sequence>
<protein>
    <submittedName>
        <fullName evidence="4">Putative 4'-phosphopantetheinyl transferase</fullName>
    </submittedName>
</protein>
<evidence type="ECO:0000256" key="1">
    <source>
        <dbReference type="ARBA" id="ARBA00010990"/>
    </source>
</evidence>
<dbReference type="GO" id="GO:0000287">
    <property type="term" value="F:magnesium ion binding"/>
    <property type="evidence" value="ECO:0007669"/>
    <property type="project" value="InterPro"/>
</dbReference>
<dbReference type="InterPro" id="IPR008278">
    <property type="entry name" value="4-PPantetheinyl_Trfase_dom"/>
</dbReference>
<dbReference type="InterPro" id="IPR037143">
    <property type="entry name" value="4-PPantetheinyl_Trfase_dom_sf"/>
</dbReference>
<dbReference type="InterPro" id="IPR050559">
    <property type="entry name" value="P-Pant_transferase_sf"/>
</dbReference>
<proteinExistence type="inferred from homology"/>
<dbReference type="HOGENOM" id="CLU_057011_2_1_11"/>
<organism evidence="4 5">
    <name type="scientific">Phycicoccus elongatus Lp2</name>
    <dbReference type="NCBI Taxonomy" id="1193181"/>
    <lineage>
        <taxon>Bacteria</taxon>
        <taxon>Bacillati</taxon>
        <taxon>Actinomycetota</taxon>
        <taxon>Actinomycetes</taxon>
        <taxon>Micrococcales</taxon>
        <taxon>Intrasporangiaceae</taxon>
        <taxon>Phycicoccus</taxon>
    </lineage>
</organism>
<dbReference type="Gene3D" id="3.90.470.20">
    <property type="entry name" value="4'-phosphopantetheinyl transferase domain"/>
    <property type="match status" value="1"/>
</dbReference>
<gene>
    <name evidence="4" type="ORF">BN10_1050011</name>
</gene>
<keyword evidence="2 4" id="KW-0808">Transferase</keyword>
<name>N0DYT8_9MICO</name>
<dbReference type="STRING" id="1193181.BN10_1050011"/>
<comment type="caution">
    <text evidence="4">The sequence shown here is derived from an EMBL/GenBank/DDBJ whole genome shotgun (WGS) entry which is preliminary data.</text>
</comment>
<dbReference type="Pfam" id="PF01648">
    <property type="entry name" value="ACPS"/>
    <property type="match status" value="1"/>
</dbReference>
<evidence type="ECO:0000313" key="5">
    <source>
        <dbReference type="Proteomes" id="UP000013167"/>
    </source>
</evidence>
<dbReference type="GO" id="GO:0005829">
    <property type="term" value="C:cytosol"/>
    <property type="evidence" value="ECO:0007669"/>
    <property type="project" value="TreeGrafter"/>
</dbReference>
<dbReference type="PANTHER" id="PTHR12215">
    <property type="entry name" value="PHOSPHOPANTETHEINE TRANSFERASE"/>
    <property type="match status" value="1"/>
</dbReference>
<comment type="similarity">
    <text evidence="1">Belongs to the P-Pant transferase superfamily. Gsp/Sfp/HetI/AcpT family.</text>
</comment>
<feature type="domain" description="4'-phosphopantetheinyl transferase" evidence="3">
    <location>
        <begin position="110"/>
        <end position="191"/>
    </location>
</feature>
<dbReference type="AlphaFoldDB" id="N0DYT8"/>
<accession>N0DYT8</accession>
<evidence type="ECO:0000256" key="2">
    <source>
        <dbReference type="ARBA" id="ARBA00022679"/>
    </source>
</evidence>
<dbReference type="GO" id="GO:0019878">
    <property type="term" value="P:lysine biosynthetic process via aminoadipic acid"/>
    <property type="evidence" value="ECO:0007669"/>
    <property type="project" value="TreeGrafter"/>
</dbReference>
<keyword evidence="5" id="KW-1185">Reference proteome</keyword>
<dbReference type="Proteomes" id="UP000013167">
    <property type="component" value="Unassembled WGS sequence"/>
</dbReference>
<evidence type="ECO:0000259" key="3">
    <source>
        <dbReference type="Pfam" id="PF01648"/>
    </source>
</evidence>
<reference evidence="4 5" key="1">
    <citation type="journal article" date="2013" name="ISME J.">
        <title>A metabolic model for members of the genus Tetrasphaera involved in enhanced biological phosphorus removal.</title>
        <authorList>
            <person name="Kristiansen R."/>
            <person name="Nguyen H.T.T."/>
            <person name="Saunders A.M."/>
            <person name="Nielsen J.L."/>
            <person name="Wimmer R."/>
            <person name="Le V.Q."/>
            <person name="McIlroy S.J."/>
            <person name="Petrovski S."/>
            <person name="Seviour R.J."/>
            <person name="Calteau A."/>
            <person name="Nielsen K.L."/>
            <person name="Nielsen P.H."/>
        </authorList>
    </citation>
    <scope>NUCLEOTIDE SEQUENCE [LARGE SCALE GENOMIC DNA]</scope>
    <source>
        <strain evidence="4 5">Lp2</strain>
    </source>
</reference>
<dbReference type="eggNOG" id="COG2091">
    <property type="taxonomic scope" value="Bacteria"/>
</dbReference>
<evidence type="ECO:0000313" key="4">
    <source>
        <dbReference type="EMBL" id="CCH68526.1"/>
    </source>
</evidence>
<dbReference type="SUPFAM" id="SSF56214">
    <property type="entry name" value="4'-phosphopantetheinyl transferase"/>
    <property type="match status" value="2"/>
</dbReference>
<dbReference type="GO" id="GO:0008897">
    <property type="term" value="F:holo-[acyl-carrier-protein] synthase activity"/>
    <property type="evidence" value="ECO:0007669"/>
    <property type="project" value="InterPro"/>
</dbReference>